<comment type="caution">
    <text evidence="3">The sequence shown here is derived from an EMBL/GenBank/DDBJ whole genome shotgun (WGS) entry which is preliminary data.</text>
</comment>
<evidence type="ECO:0000313" key="4">
    <source>
        <dbReference type="Proteomes" id="UP001041814"/>
    </source>
</evidence>
<dbReference type="Proteomes" id="UP001041814">
    <property type="component" value="Unassembled WGS sequence"/>
</dbReference>
<dbReference type="RefSeq" id="WP_200380284.1">
    <property type="nucleotide sequence ID" value="NZ_NRRU01000163.1"/>
</dbReference>
<comment type="similarity">
    <text evidence="1">Belongs to the GSP E family.</text>
</comment>
<dbReference type="InterPro" id="IPR050921">
    <property type="entry name" value="T4SS_GSP_E_ATPase"/>
</dbReference>
<reference evidence="3" key="1">
    <citation type="submission" date="2017-08" db="EMBL/GenBank/DDBJ databases">
        <authorList>
            <person name="Imhoff J.F."/>
            <person name="Rahn T."/>
            <person name="Kuenzel S."/>
            <person name="Neulinger S.C."/>
        </authorList>
    </citation>
    <scope>NUCLEOTIDE SEQUENCE</scope>
    <source>
        <strain evidence="3">IM 151</strain>
    </source>
</reference>
<dbReference type="NCBIfam" id="TIGR01420">
    <property type="entry name" value="pilT_fam"/>
    <property type="match status" value="1"/>
</dbReference>
<dbReference type="SUPFAM" id="SSF52540">
    <property type="entry name" value="P-loop containing nucleoside triphosphate hydrolases"/>
    <property type="match status" value="1"/>
</dbReference>
<evidence type="ECO:0000313" key="3">
    <source>
        <dbReference type="EMBL" id="MBK1715829.1"/>
    </source>
</evidence>
<name>A0ABS1E195_RUBGE</name>
<keyword evidence="4" id="KW-1185">Reference proteome</keyword>
<dbReference type="PANTHER" id="PTHR30486">
    <property type="entry name" value="TWITCHING MOTILITY PROTEIN PILT"/>
    <property type="match status" value="1"/>
</dbReference>
<sequence>MNSEPSAPTDVFERLHTLLQRLLELRGSDLHLASAQPPLARVDGELRPLQARAWPAAALAELCERLATRDGRLEDWRRDGGLDLGLALGDERFRVNLLTSLGRPALVARHLDGRFRSLRELGLPESLARLADIGDGLVLVTGVTGSGKSTTLAALVHEINRQHARHILTIEDPVEFVHEPIRSHITHRGLHQDFPDFASAVRAALRQDPDVILVGEMRDLETMRAALTAAETGHLVLGTLHTADTVGTVERVVGGFPGDEQDTARYRLAACLRAVVSQRLVARRDGGGRTALAEVLVVNTAVAHLIASGRSKQIHSLLESGSELGMQTFDHSLAAAVGSGRLGLDEARALARDPARLGRLLAEAGARHPTRSPHGRA</sequence>
<evidence type="ECO:0000256" key="1">
    <source>
        <dbReference type="ARBA" id="ARBA00006611"/>
    </source>
</evidence>
<dbReference type="InterPro" id="IPR006321">
    <property type="entry name" value="PilT/PilU"/>
</dbReference>
<proteinExistence type="inferred from homology"/>
<dbReference type="Gene3D" id="3.30.450.90">
    <property type="match status" value="1"/>
</dbReference>
<dbReference type="InterPro" id="IPR001482">
    <property type="entry name" value="T2SS/T4SS_dom"/>
</dbReference>
<protein>
    <recommendedName>
        <fullName evidence="2">Bacterial type II secretion system protein E domain-containing protein</fullName>
    </recommendedName>
</protein>
<organism evidence="3 4">
    <name type="scientific">Rubrivivax gelatinosus</name>
    <name type="common">Rhodocyclus gelatinosus</name>
    <name type="synonym">Rhodopseudomonas gelatinosa</name>
    <dbReference type="NCBI Taxonomy" id="28068"/>
    <lineage>
        <taxon>Bacteria</taxon>
        <taxon>Pseudomonadati</taxon>
        <taxon>Pseudomonadota</taxon>
        <taxon>Betaproteobacteria</taxon>
        <taxon>Burkholderiales</taxon>
        <taxon>Sphaerotilaceae</taxon>
        <taxon>Rubrivivax</taxon>
    </lineage>
</organism>
<dbReference type="EMBL" id="NRRU01000163">
    <property type="protein sequence ID" value="MBK1715829.1"/>
    <property type="molecule type" value="Genomic_DNA"/>
</dbReference>
<accession>A0ABS1E195</accession>
<evidence type="ECO:0000259" key="2">
    <source>
        <dbReference type="PROSITE" id="PS00662"/>
    </source>
</evidence>
<dbReference type="Gene3D" id="3.40.50.300">
    <property type="entry name" value="P-loop containing nucleotide triphosphate hydrolases"/>
    <property type="match status" value="1"/>
</dbReference>
<reference evidence="3" key="2">
    <citation type="journal article" date="2020" name="Microorganisms">
        <title>Osmotic Adaptation and Compatible Solute Biosynthesis of Phototrophic Bacteria as Revealed from Genome Analyses.</title>
        <authorList>
            <person name="Imhoff J.F."/>
            <person name="Rahn T."/>
            <person name="Kunzel S."/>
            <person name="Keller A."/>
            <person name="Neulinger S.C."/>
        </authorList>
    </citation>
    <scope>NUCLEOTIDE SEQUENCE</scope>
    <source>
        <strain evidence="3">IM 151</strain>
    </source>
</reference>
<dbReference type="Pfam" id="PF00437">
    <property type="entry name" value="T2SSE"/>
    <property type="match status" value="1"/>
</dbReference>
<dbReference type="CDD" id="cd01131">
    <property type="entry name" value="PilT"/>
    <property type="match status" value="1"/>
</dbReference>
<gene>
    <name evidence="3" type="ORF">CKO43_24075</name>
</gene>
<feature type="domain" description="Bacterial type II secretion system protein E" evidence="2">
    <location>
        <begin position="205"/>
        <end position="219"/>
    </location>
</feature>
<dbReference type="InterPro" id="IPR027417">
    <property type="entry name" value="P-loop_NTPase"/>
</dbReference>
<dbReference type="PROSITE" id="PS00662">
    <property type="entry name" value="T2SP_E"/>
    <property type="match status" value="1"/>
</dbReference>